<evidence type="ECO:0000256" key="6">
    <source>
        <dbReference type="ARBA" id="ARBA00022918"/>
    </source>
</evidence>
<comment type="caution">
    <text evidence="8">The sequence shown here is derived from an EMBL/GenBank/DDBJ whole genome shotgun (WGS) entry which is preliminary data.</text>
</comment>
<evidence type="ECO:0000256" key="5">
    <source>
        <dbReference type="ARBA" id="ARBA00022801"/>
    </source>
</evidence>
<evidence type="ECO:0000313" key="8">
    <source>
        <dbReference type="EMBL" id="MBW0481906.1"/>
    </source>
</evidence>
<keyword evidence="1" id="KW-0808">Transferase</keyword>
<dbReference type="InterPro" id="IPR041373">
    <property type="entry name" value="RT_RNaseH"/>
</dbReference>
<reference evidence="8" key="1">
    <citation type="submission" date="2021-03" db="EMBL/GenBank/DDBJ databases">
        <title>Draft genome sequence of rust myrtle Austropuccinia psidii MF-1, a brazilian biotype.</title>
        <authorList>
            <person name="Quecine M.C."/>
            <person name="Pachon D.M.R."/>
            <person name="Bonatelli M.L."/>
            <person name="Correr F.H."/>
            <person name="Franceschini L.M."/>
            <person name="Leite T.F."/>
            <person name="Margarido G.R.A."/>
            <person name="Almeida C.A."/>
            <person name="Ferrarezi J.A."/>
            <person name="Labate C.A."/>
        </authorList>
    </citation>
    <scope>NUCLEOTIDE SEQUENCE</scope>
    <source>
        <strain evidence="8">MF-1</strain>
    </source>
</reference>
<protein>
    <recommendedName>
        <fullName evidence="7">Reverse transcriptase RNase H-like domain-containing protein</fullName>
    </recommendedName>
</protein>
<sequence>MNEKPIEGPICFISRKIKPTESRDGESPMEFLFLVWALEKLNYLLEGCDFEVRKYCTAGKSLLNRKTPHRHMLRWQIAIQEYRGNMRIVHKDGSIHKNAYGISRWPLPNHIENLAYLPEDTSPQIPI</sequence>
<feature type="domain" description="Reverse transcriptase RNase H-like" evidence="7">
    <location>
        <begin position="7"/>
        <end position="82"/>
    </location>
</feature>
<proteinExistence type="predicted"/>
<dbReference type="SUPFAM" id="SSF56672">
    <property type="entry name" value="DNA/RNA polymerases"/>
    <property type="match status" value="1"/>
</dbReference>
<keyword evidence="6" id="KW-0695">RNA-directed DNA polymerase</keyword>
<dbReference type="GO" id="GO:0004519">
    <property type="term" value="F:endonuclease activity"/>
    <property type="evidence" value="ECO:0007669"/>
    <property type="project" value="UniProtKB-KW"/>
</dbReference>
<gene>
    <name evidence="8" type="ORF">O181_021621</name>
</gene>
<evidence type="ECO:0000256" key="3">
    <source>
        <dbReference type="ARBA" id="ARBA00022722"/>
    </source>
</evidence>
<evidence type="ECO:0000259" key="7">
    <source>
        <dbReference type="Pfam" id="PF17917"/>
    </source>
</evidence>
<dbReference type="Pfam" id="PF17917">
    <property type="entry name" value="RT_RNaseH"/>
    <property type="match status" value="1"/>
</dbReference>
<dbReference type="Proteomes" id="UP000765509">
    <property type="component" value="Unassembled WGS sequence"/>
</dbReference>
<keyword evidence="2" id="KW-0548">Nucleotidyltransferase</keyword>
<name>A0A9Q3CBC3_9BASI</name>
<evidence type="ECO:0000256" key="4">
    <source>
        <dbReference type="ARBA" id="ARBA00022759"/>
    </source>
</evidence>
<evidence type="ECO:0000256" key="2">
    <source>
        <dbReference type="ARBA" id="ARBA00022695"/>
    </source>
</evidence>
<dbReference type="GO" id="GO:0003964">
    <property type="term" value="F:RNA-directed DNA polymerase activity"/>
    <property type="evidence" value="ECO:0007669"/>
    <property type="project" value="UniProtKB-KW"/>
</dbReference>
<keyword evidence="5" id="KW-0378">Hydrolase</keyword>
<dbReference type="InterPro" id="IPR043502">
    <property type="entry name" value="DNA/RNA_pol_sf"/>
</dbReference>
<organism evidence="8 9">
    <name type="scientific">Austropuccinia psidii MF-1</name>
    <dbReference type="NCBI Taxonomy" id="1389203"/>
    <lineage>
        <taxon>Eukaryota</taxon>
        <taxon>Fungi</taxon>
        <taxon>Dikarya</taxon>
        <taxon>Basidiomycota</taxon>
        <taxon>Pucciniomycotina</taxon>
        <taxon>Pucciniomycetes</taxon>
        <taxon>Pucciniales</taxon>
        <taxon>Sphaerophragmiaceae</taxon>
        <taxon>Austropuccinia</taxon>
    </lineage>
</organism>
<evidence type="ECO:0000313" key="9">
    <source>
        <dbReference type="Proteomes" id="UP000765509"/>
    </source>
</evidence>
<keyword evidence="4" id="KW-0255">Endonuclease</keyword>
<dbReference type="GO" id="GO:0016787">
    <property type="term" value="F:hydrolase activity"/>
    <property type="evidence" value="ECO:0007669"/>
    <property type="project" value="UniProtKB-KW"/>
</dbReference>
<accession>A0A9Q3CBC3</accession>
<keyword evidence="9" id="KW-1185">Reference proteome</keyword>
<dbReference type="AlphaFoldDB" id="A0A9Q3CBC3"/>
<evidence type="ECO:0000256" key="1">
    <source>
        <dbReference type="ARBA" id="ARBA00022679"/>
    </source>
</evidence>
<keyword evidence="3" id="KW-0540">Nuclease</keyword>
<dbReference type="EMBL" id="AVOT02006565">
    <property type="protein sequence ID" value="MBW0481906.1"/>
    <property type="molecule type" value="Genomic_DNA"/>
</dbReference>